<evidence type="ECO:0000313" key="11">
    <source>
        <dbReference type="Proteomes" id="UP000694402"/>
    </source>
</evidence>
<evidence type="ECO:0000256" key="2">
    <source>
        <dbReference type="ARBA" id="ARBA00022723"/>
    </source>
</evidence>
<evidence type="ECO:0000256" key="3">
    <source>
        <dbReference type="ARBA" id="ARBA00022737"/>
    </source>
</evidence>
<accession>A0A8C8I0H1</accession>
<organism evidence="10 11">
    <name type="scientific">Oncorhynchus tshawytscha</name>
    <name type="common">Chinook salmon</name>
    <name type="synonym">Salmo tshawytscha</name>
    <dbReference type="NCBI Taxonomy" id="74940"/>
    <lineage>
        <taxon>Eukaryota</taxon>
        <taxon>Metazoa</taxon>
        <taxon>Chordata</taxon>
        <taxon>Craniata</taxon>
        <taxon>Vertebrata</taxon>
        <taxon>Euteleostomi</taxon>
        <taxon>Actinopterygii</taxon>
        <taxon>Neopterygii</taxon>
        <taxon>Teleostei</taxon>
        <taxon>Protacanthopterygii</taxon>
        <taxon>Salmoniformes</taxon>
        <taxon>Salmonidae</taxon>
        <taxon>Salmoninae</taxon>
        <taxon>Oncorhynchus</taxon>
    </lineage>
</organism>
<dbReference type="Gene3D" id="3.30.160.60">
    <property type="entry name" value="Classic Zinc Finger"/>
    <property type="match status" value="3"/>
</dbReference>
<evidence type="ECO:0000256" key="8">
    <source>
        <dbReference type="SAM" id="MobiDB-lite"/>
    </source>
</evidence>
<feature type="region of interest" description="Disordered" evidence="8">
    <location>
        <begin position="304"/>
        <end position="329"/>
    </location>
</feature>
<keyword evidence="5" id="KW-0862">Zinc</keyword>
<dbReference type="GO" id="GO:0000977">
    <property type="term" value="F:RNA polymerase II transcription regulatory region sequence-specific DNA binding"/>
    <property type="evidence" value="ECO:0007669"/>
    <property type="project" value="TreeGrafter"/>
</dbReference>
<dbReference type="GO" id="GO:0000981">
    <property type="term" value="F:DNA-binding transcription factor activity, RNA polymerase II-specific"/>
    <property type="evidence" value="ECO:0007669"/>
    <property type="project" value="TreeGrafter"/>
</dbReference>
<evidence type="ECO:0000256" key="5">
    <source>
        <dbReference type="ARBA" id="ARBA00022833"/>
    </source>
</evidence>
<dbReference type="SMART" id="SM00355">
    <property type="entry name" value="ZnF_C2H2"/>
    <property type="match status" value="4"/>
</dbReference>
<dbReference type="FunFam" id="3.30.160.60:FF:000358">
    <property type="entry name" value="zinc finger protein 24"/>
    <property type="match status" value="1"/>
</dbReference>
<feature type="compositionally biased region" description="Basic and acidic residues" evidence="8">
    <location>
        <begin position="419"/>
        <end position="434"/>
    </location>
</feature>
<keyword evidence="3" id="KW-0677">Repeat</keyword>
<protein>
    <recommendedName>
        <fullName evidence="9">C2H2-type domain-containing protein</fullName>
    </recommendedName>
</protein>
<keyword evidence="11" id="KW-1185">Reference proteome</keyword>
<feature type="compositionally biased region" description="Polar residues" evidence="8">
    <location>
        <begin position="84"/>
        <end position="95"/>
    </location>
</feature>
<gene>
    <name evidence="10" type="primary">ADAMTS17</name>
</gene>
<reference evidence="10" key="2">
    <citation type="submission" date="2025-09" db="UniProtKB">
        <authorList>
            <consortium name="Ensembl"/>
        </authorList>
    </citation>
    <scope>IDENTIFICATION</scope>
</reference>
<evidence type="ECO:0000256" key="6">
    <source>
        <dbReference type="ARBA" id="ARBA00023242"/>
    </source>
</evidence>
<dbReference type="PANTHER" id="PTHR24409:SF295">
    <property type="entry name" value="AZ2-RELATED"/>
    <property type="match status" value="1"/>
</dbReference>
<dbReference type="GeneTree" id="ENSGT01150000286939"/>
<dbReference type="PROSITE" id="PS50157">
    <property type="entry name" value="ZINC_FINGER_C2H2_2"/>
    <property type="match status" value="4"/>
</dbReference>
<feature type="domain" description="C2H2-type" evidence="9">
    <location>
        <begin position="179"/>
        <end position="207"/>
    </location>
</feature>
<evidence type="ECO:0000256" key="1">
    <source>
        <dbReference type="ARBA" id="ARBA00004123"/>
    </source>
</evidence>
<dbReference type="FunFam" id="3.30.160.60:FF:000446">
    <property type="entry name" value="Zinc finger protein"/>
    <property type="match status" value="1"/>
</dbReference>
<feature type="region of interest" description="Disordered" evidence="8">
    <location>
        <begin position="81"/>
        <end position="155"/>
    </location>
</feature>
<dbReference type="PANTHER" id="PTHR24409">
    <property type="entry name" value="ZINC FINGER PROTEIN 142"/>
    <property type="match status" value="1"/>
</dbReference>
<comment type="subcellular location">
    <subcellularLocation>
        <location evidence="1">Nucleus</location>
    </subcellularLocation>
</comment>
<evidence type="ECO:0000256" key="7">
    <source>
        <dbReference type="PROSITE-ProRule" id="PRU00042"/>
    </source>
</evidence>
<dbReference type="GO" id="GO:0008270">
    <property type="term" value="F:zinc ion binding"/>
    <property type="evidence" value="ECO:0007669"/>
    <property type="project" value="UniProtKB-KW"/>
</dbReference>
<feature type="compositionally biased region" description="Basic and acidic residues" evidence="8">
    <location>
        <begin position="97"/>
        <end position="109"/>
    </location>
</feature>
<feature type="compositionally biased region" description="Acidic residues" evidence="8">
    <location>
        <begin position="356"/>
        <end position="370"/>
    </location>
</feature>
<proteinExistence type="predicted"/>
<keyword evidence="6" id="KW-0539">Nucleus</keyword>
<feature type="compositionally biased region" description="Acidic residues" evidence="8">
    <location>
        <begin position="127"/>
        <end position="142"/>
    </location>
</feature>
<feature type="domain" description="C2H2-type" evidence="9">
    <location>
        <begin position="268"/>
        <end position="296"/>
    </location>
</feature>
<reference evidence="10" key="1">
    <citation type="submission" date="2025-08" db="UniProtKB">
        <authorList>
            <consortium name="Ensembl"/>
        </authorList>
    </citation>
    <scope>IDENTIFICATION</scope>
</reference>
<sequence>MSSEKEGLMDEIEKSLWNLTEDNLRYLCERHGKDGSEIKGMNHRLLRRKVMEEMWDNTDSMKSEEQGMSWLVQLKEDIRRTQEEGSSALMSPSQSDDVDRNEEHHKGGRDWLSSNGLTAEPLHPSQCDDDDDAVDCDEEWNEEGGAGLLSNTPDQSKLKRHIRSHTVKQHTVNPSVKPHHCSDCGKQFIGKSSLKHHRLVFHTDHPHRCGQCKKSFITAGRLESHIKTRHPPSDPRKNPHVCSKCGRAFPVAASLKRHLRTHTGEKPYVCPQCGKDYSDCGNLRKHTRRTHPVEEMVVESFATQRSIPTENVEEMQDNTDSIKSEEQGTSWSLQLKEDLKGIQENGSVVPMSPGQSDDDGADDDDDDDAADCNVKDRDWLPSNGLKAEPVSPSQSDDAVDWDEEDTDWMASDGLEVELSPERHTPEQRVREVST</sequence>
<feature type="domain" description="C2H2-type" evidence="9">
    <location>
        <begin position="240"/>
        <end position="267"/>
    </location>
</feature>
<evidence type="ECO:0000256" key="4">
    <source>
        <dbReference type="ARBA" id="ARBA00022771"/>
    </source>
</evidence>
<keyword evidence="2" id="KW-0479">Metal-binding</keyword>
<dbReference type="PROSITE" id="PS00028">
    <property type="entry name" value="ZINC_FINGER_C2H2_1"/>
    <property type="match status" value="4"/>
</dbReference>
<evidence type="ECO:0000259" key="9">
    <source>
        <dbReference type="PROSITE" id="PS50157"/>
    </source>
</evidence>
<dbReference type="Pfam" id="PF00096">
    <property type="entry name" value="zf-C2H2"/>
    <property type="match status" value="4"/>
</dbReference>
<dbReference type="FunFam" id="3.30.160.60:FF:000478">
    <property type="entry name" value="Zinc finger protein 133"/>
    <property type="match status" value="1"/>
</dbReference>
<dbReference type="SUPFAM" id="SSF57667">
    <property type="entry name" value="beta-beta-alpha zinc fingers"/>
    <property type="match status" value="2"/>
</dbReference>
<dbReference type="Proteomes" id="UP000694402">
    <property type="component" value="Unassembled WGS sequence"/>
</dbReference>
<dbReference type="InterPro" id="IPR013087">
    <property type="entry name" value="Znf_C2H2_type"/>
</dbReference>
<feature type="region of interest" description="Disordered" evidence="8">
    <location>
        <begin position="345"/>
        <end position="434"/>
    </location>
</feature>
<dbReference type="Ensembl" id="ENSOTST00005075283.2">
    <property type="protein sequence ID" value="ENSOTSP00005069313.2"/>
    <property type="gene ID" value="ENSOTSG00005032992.2"/>
</dbReference>
<keyword evidence="4 7" id="KW-0863">Zinc-finger</keyword>
<dbReference type="GO" id="GO:0005634">
    <property type="term" value="C:nucleus"/>
    <property type="evidence" value="ECO:0007669"/>
    <property type="project" value="UniProtKB-SubCell"/>
</dbReference>
<feature type="compositionally biased region" description="Acidic residues" evidence="8">
    <location>
        <begin position="397"/>
        <end position="407"/>
    </location>
</feature>
<feature type="domain" description="C2H2-type" evidence="9">
    <location>
        <begin position="207"/>
        <end position="235"/>
    </location>
</feature>
<dbReference type="AlphaFoldDB" id="A0A8C8I0H1"/>
<dbReference type="InterPro" id="IPR036236">
    <property type="entry name" value="Znf_C2H2_sf"/>
</dbReference>
<evidence type="ECO:0000313" key="10">
    <source>
        <dbReference type="Ensembl" id="ENSOTSP00005069313.2"/>
    </source>
</evidence>
<name>A0A8C8I0H1_ONCTS</name>